<proteinExistence type="inferred from homology"/>
<organism evidence="8 9">
    <name type="scientific">Stenotrophomonas chelatiphaga</name>
    <dbReference type="NCBI Taxonomy" id="517011"/>
    <lineage>
        <taxon>Bacteria</taxon>
        <taxon>Pseudomonadati</taxon>
        <taxon>Pseudomonadota</taxon>
        <taxon>Gammaproteobacteria</taxon>
        <taxon>Lysobacterales</taxon>
        <taxon>Lysobacteraceae</taxon>
        <taxon>Stenotrophomonas</taxon>
    </lineage>
</organism>
<dbReference type="NCBIfam" id="TIGR02550">
    <property type="entry name" value="flagell_flgL"/>
    <property type="match status" value="1"/>
</dbReference>
<dbReference type="GO" id="GO:0005576">
    <property type="term" value="C:extracellular region"/>
    <property type="evidence" value="ECO:0007669"/>
    <property type="project" value="UniProtKB-SubCell"/>
</dbReference>
<feature type="domain" description="Flagellin N-terminal" evidence="7">
    <location>
        <begin position="5"/>
        <end position="142"/>
    </location>
</feature>
<dbReference type="AlphaFoldDB" id="A0A0R0DB88"/>
<keyword evidence="9" id="KW-1185">Reference proteome</keyword>
<dbReference type="InterPro" id="IPR013384">
    <property type="entry name" value="Flagell_FlgL"/>
</dbReference>
<feature type="coiled-coil region" evidence="6">
    <location>
        <begin position="61"/>
        <end position="88"/>
    </location>
</feature>
<evidence type="ECO:0000256" key="1">
    <source>
        <dbReference type="ARBA" id="ARBA00004365"/>
    </source>
</evidence>
<dbReference type="EMBL" id="LDJK01000015">
    <property type="protein sequence ID" value="KRG75182.1"/>
    <property type="molecule type" value="Genomic_DNA"/>
</dbReference>
<dbReference type="RefSeq" id="WP_057507703.1">
    <property type="nucleotide sequence ID" value="NZ_LDJK01000015.1"/>
</dbReference>
<dbReference type="GO" id="GO:0009424">
    <property type="term" value="C:bacterial-type flagellum hook"/>
    <property type="evidence" value="ECO:0007669"/>
    <property type="project" value="InterPro"/>
</dbReference>
<dbReference type="PANTHER" id="PTHR42792">
    <property type="entry name" value="FLAGELLIN"/>
    <property type="match status" value="1"/>
</dbReference>
<dbReference type="InterPro" id="IPR001492">
    <property type="entry name" value="Flagellin"/>
</dbReference>
<dbReference type="InterPro" id="IPR001029">
    <property type="entry name" value="Flagellin_N"/>
</dbReference>
<keyword evidence="8" id="KW-0969">Cilium</keyword>
<dbReference type="GO" id="GO:0005198">
    <property type="term" value="F:structural molecule activity"/>
    <property type="evidence" value="ECO:0007669"/>
    <property type="project" value="InterPro"/>
</dbReference>
<name>A0A0R0DB88_9GAMM</name>
<keyword evidence="8" id="KW-0282">Flagellum</keyword>
<dbReference type="PATRIC" id="fig|517011.3.peg.620"/>
<keyword evidence="6" id="KW-0175">Coiled coil</keyword>
<evidence type="ECO:0000256" key="4">
    <source>
        <dbReference type="ARBA" id="ARBA00022525"/>
    </source>
</evidence>
<gene>
    <name evidence="8" type="ORF">ABB28_05675</name>
</gene>
<keyword evidence="5" id="KW-0975">Bacterial flagellum</keyword>
<evidence type="ECO:0000256" key="3">
    <source>
        <dbReference type="ARBA" id="ARBA00005709"/>
    </source>
</evidence>
<evidence type="ECO:0000259" key="7">
    <source>
        <dbReference type="Pfam" id="PF00669"/>
    </source>
</evidence>
<reference evidence="8 9" key="1">
    <citation type="submission" date="2015-05" db="EMBL/GenBank/DDBJ databases">
        <title>Genome sequencing and analysis of members of genus Stenotrophomonas.</title>
        <authorList>
            <person name="Patil P.P."/>
            <person name="Midha S."/>
            <person name="Patil P.B."/>
        </authorList>
    </citation>
    <scope>NUCLEOTIDE SEQUENCE [LARGE SCALE GENOMIC DNA]</scope>
    <source>
        <strain evidence="8 9">DSM 21508</strain>
    </source>
</reference>
<evidence type="ECO:0000313" key="9">
    <source>
        <dbReference type="Proteomes" id="UP000051386"/>
    </source>
</evidence>
<dbReference type="Gene3D" id="1.20.1330.10">
    <property type="entry name" value="f41 fragment of flagellin, N-terminal domain"/>
    <property type="match status" value="1"/>
</dbReference>
<dbReference type="Pfam" id="PF00669">
    <property type="entry name" value="Flagellin_N"/>
    <property type="match status" value="1"/>
</dbReference>
<evidence type="ECO:0000256" key="2">
    <source>
        <dbReference type="ARBA" id="ARBA00004613"/>
    </source>
</evidence>
<comment type="subcellular location">
    <subcellularLocation>
        <location evidence="1">Bacterial flagellum</location>
    </subcellularLocation>
    <subcellularLocation>
        <location evidence="2">Secreted</location>
    </subcellularLocation>
</comment>
<keyword evidence="8" id="KW-0966">Cell projection</keyword>
<keyword evidence="4" id="KW-0964">Secreted</keyword>
<dbReference type="Proteomes" id="UP000051386">
    <property type="component" value="Unassembled WGS sequence"/>
</dbReference>
<comment type="similarity">
    <text evidence="3">Belongs to the bacterial flagellin family.</text>
</comment>
<accession>A0A0R0DB88</accession>
<dbReference type="GO" id="GO:0071973">
    <property type="term" value="P:bacterial-type flagellum-dependent cell motility"/>
    <property type="evidence" value="ECO:0007669"/>
    <property type="project" value="InterPro"/>
</dbReference>
<dbReference type="SUPFAM" id="SSF64518">
    <property type="entry name" value="Phase 1 flagellin"/>
    <property type="match status" value="1"/>
</dbReference>
<sequence>MNDRISTGMMFSQSVSLMLGKQSKINHLEQQIATGSKIVSAKDDPVAAGTAVGLDRVVAGLEQLGKNANNAQNRLGLQENALAQANELMTRAVELSIQANTPVPGNTDLKAIVSELKTIQDSLLSLANSKDGSGRYLFGGSNDSDAPFLKAGGTVSYVGDQTQRQVEVAPGQLVNDALPGSEIFMRIRTGDGVVDGSAAIGNTGSGLLTSVSRDGSADWDGGALNVRFTAAGAGAYEVLDDTGTVVATGTHTKGEDIVVGGVRLRIEGAPAAGDSFDVVASSSRDIFATMDKLIGALESDPQTAADRTGMQNLLQSSMRDITRASENMIDARAKGGAQLAAIDDAASARDATAVTVKTTLSTLRDLDYADAIGQYKLENAALQAAQTIFSQMQAMSLFNSIR</sequence>
<protein>
    <submittedName>
        <fullName evidence="8">Flagellar hook protein FlgL</fullName>
    </submittedName>
</protein>
<evidence type="ECO:0000256" key="6">
    <source>
        <dbReference type="SAM" id="Coils"/>
    </source>
</evidence>
<comment type="caution">
    <text evidence="8">The sequence shown here is derived from an EMBL/GenBank/DDBJ whole genome shotgun (WGS) entry which is preliminary data.</text>
</comment>
<dbReference type="PANTHER" id="PTHR42792:SF1">
    <property type="entry name" value="FLAGELLAR HOOK-ASSOCIATED PROTEIN 3"/>
    <property type="match status" value="1"/>
</dbReference>
<evidence type="ECO:0000313" key="8">
    <source>
        <dbReference type="EMBL" id="KRG75182.1"/>
    </source>
</evidence>
<evidence type="ECO:0000256" key="5">
    <source>
        <dbReference type="ARBA" id="ARBA00023143"/>
    </source>
</evidence>